<dbReference type="InterPro" id="IPR000203">
    <property type="entry name" value="GPS"/>
</dbReference>
<feature type="domain" description="GAIN-B" evidence="12">
    <location>
        <begin position="746"/>
        <end position="912"/>
    </location>
</feature>
<dbReference type="SUPFAM" id="SSF81321">
    <property type="entry name" value="Family A G protein-coupled receptor-like"/>
    <property type="match status" value="1"/>
</dbReference>
<dbReference type="PANTHER" id="PTHR45813">
    <property type="entry name" value="IG-LIKE DOMAIN-CONTAINING PROTEIN"/>
    <property type="match status" value="1"/>
</dbReference>
<protein>
    <recommendedName>
        <fullName evidence="17">Adhesion G protein-coupled receptor F5</fullName>
    </recommendedName>
</protein>
<dbReference type="Gene3D" id="2.60.40.10">
    <property type="entry name" value="Immunoglobulins"/>
    <property type="match status" value="2"/>
</dbReference>
<dbReference type="Pfam" id="PF13927">
    <property type="entry name" value="Ig_3"/>
    <property type="match status" value="1"/>
</dbReference>
<dbReference type="PANTHER" id="PTHR45813:SF4">
    <property type="entry name" value="ADHESION G PROTEIN-COUPLED RECEPTOR F5"/>
    <property type="match status" value="1"/>
</dbReference>
<dbReference type="SUPFAM" id="SSF48726">
    <property type="entry name" value="Immunoglobulin"/>
    <property type="match status" value="2"/>
</dbReference>
<dbReference type="InterPro" id="IPR000832">
    <property type="entry name" value="GPCR_2_secretin-like"/>
</dbReference>
<dbReference type="Pfam" id="PF01825">
    <property type="entry name" value="GPS"/>
    <property type="match status" value="1"/>
</dbReference>
<dbReference type="InterPro" id="IPR036364">
    <property type="entry name" value="SEA_dom_sf"/>
</dbReference>
<evidence type="ECO:0000256" key="1">
    <source>
        <dbReference type="ARBA" id="ARBA00004651"/>
    </source>
</evidence>
<feature type="transmembrane region" description="Helical" evidence="10">
    <location>
        <begin position="919"/>
        <end position="946"/>
    </location>
</feature>
<dbReference type="InterPro" id="IPR003599">
    <property type="entry name" value="Ig_sub"/>
</dbReference>
<dbReference type="InterPro" id="IPR046338">
    <property type="entry name" value="GAIN_dom_sf"/>
</dbReference>
<evidence type="ECO:0000313" key="15">
    <source>
        <dbReference type="EMBL" id="KAH0621794.1"/>
    </source>
</evidence>
<keyword evidence="16" id="KW-1185">Reference proteome</keyword>
<dbReference type="SMART" id="SM00303">
    <property type="entry name" value="GPS"/>
    <property type="match status" value="1"/>
</dbReference>
<evidence type="ECO:0000256" key="7">
    <source>
        <dbReference type="ARBA" id="ARBA00023136"/>
    </source>
</evidence>
<keyword evidence="7 10" id="KW-0472">Membrane</keyword>
<feature type="transmembrane region" description="Helical" evidence="10">
    <location>
        <begin position="1035"/>
        <end position="1056"/>
    </location>
</feature>
<evidence type="ECO:0000259" key="11">
    <source>
        <dbReference type="PROSITE" id="PS50024"/>
    </source>
</evidence>
<keyword evidence="5" id="KW-0732">Signal</keyword>
<reference evidence="15 16" key="1">
    <citation type="journal article" date="2022" name="Gigascience">
        <title>A chromosome-level genome assembly and annotation of the desert horned lizard, Phrynosoma platyrhinos, provides insight into chromosomal rearrangements among reptiles.</title>
        <authorList>
            <person name="Koochekian N."/>
            <person name="Ascanio A."/>
            <person name="Farleigh K."/>
            <person name="Card D.C."/>
            <person name="Schield D.R."/>
            <person name="Castoe T.A."/>
            <person name="Jezkova T."/>
        </authorList>
    </citation>
    <scope>NUCLEOTIDE SEQUENCE [LARGE SCALE GENOMIC DNA]</scope>
    <source>
        <strain evidence="15">NK-2021</strain>
    </source>
</reference>
<sequence length="1251" mass="138691">NKTSSTAVQRSDAQAIEESCIQGKLIRHAVVKAHFQSIFIQRQYSKTLFVLYQKKNVVLEDNNILDLHDYRKVFTGIPGLQFWLIHSSILCNSTASNTTHCYCEHGYGWSANACKANPGCPDTTEVAVGESCKCLALTPSQGAYCLPQSAGNPSIHIIKMSLRLDQPFPNALWDSSSVLFKQYKYNLEKVLTEAYRSLPGFRTLTVTGFRPGSIVVHYEITSTGDMPVERANGKVAEALDDSYNLINTSFAKEITGGVNFSISPEHIFEGDTVKMTCESISASSNVTWSLSGHLLSSSRHSVINEFKDGKSTSTLTITSIKLNEAGDYRCTFMEWRNDLSLLYKAEDNIIVSQIKIVQSDNVSIVCNGESKELSCCTDEDILQFTSYWKPNGSINISANVTMSSSPSGKVSEGHGFSVRCLSDVSNYDKVTWQIQSGNSTKKVDSMWFTTMKTQRGAESVLTVGSANEDWAGTYICTFFQSFLNSSAYLEIEVFPLPLKQDIMRDPIEAFISCPVNQLLKCCISKQEDYTVAFYVQKRPSPVITEIRKEGSLYCYYYRLMAKDASCSTIKHGFEVFCEFTNQIDGSVKSAPITLNLVPVKNLACNSSAIGIGANGALITKPCLQPQEKSNLIRGNITYECDNRKWTSLVSSPESVKNLPAYLEQLNATVKKEQQNINTSVANLKAVVEILNLVSVIPVYAKQTTMENFLSTVDTILTTPTETWKDFKNGSSRLLGSVEQFSRSLQPINNTIPPVRYGNIQLEGAVIEQREDYNKSFTFATASSLSGSVLIDEMKLKNGTSVFTIISVAYSALDHIIAQNNKTEESVLNGLVLSTVVSDSCKLKEDFQINMTFTKREKTLRNPRCVFWNFTLSPDGGGWDDTGCEGKENGDSVICSCNHLTSFSILMSPSHENTCDTLTYLTYIGLGISILSLVACIGIELVVWKSVTKTRISYMRHVCILNIAISLLIADVWFLVVAAMHDGNYQVDQQICTAATFFIHYFYLCVFFWMLTLGLMVFYHLVFILHNASKTIMKTVGFCLGYLCPLIISVITVASTISRGSYTKKNICLLNWEDSRALLALVIPAMVIVAVNAIVTIVVIAKISRRSIGEKSISEEKKYLYRITKSIGVLTPLLGLTWGFGLATVFPESPSIFHLLFTIFNAFQGLFIFFCGTLWDRKVREAVMNKFSLSRWSLQHSKSTSQGMSAPMLSISSPFSKTLNNLFGKAGKYQVSSTESASSSSENTSKAYSLLT</sequence>
<name>A0ABQ7SWM7_PHRPL</name>
<gene>
    <name evidence="15" type="ORF">JD844_023428</name>
</gene>
<feature type="transmembrane region" description="Helical" evidence="10">
    <location>
        <begin position="1126"/>
        <end position="1145"/>
    </location>
</feature>
<dbReference type="SUPFAM" id="SSF82671">
    <property type="entry name" value="SEA domain"/>
    <property type="match status" value="1"/>
</dbReference>
<evidence type="ECO:0000256" key="6">
    <source>
        <dbReference type="ARBA" id="ARBA00022989"/>
    </source>
</evidence>
<dbReference type="InterPro" id="IPR057244">
    <property type="entry name" value="GAIN_B"/>
</dbReference>
<feature type="transmembrane region" description="Helical" evidence="10">
    <location>
        <begin position="1076"/>
        <end position="1100"/>
    </location>
</feature>
<evidence type="ECO:0000259" key="13">
    <source>
        <dbReference type="PROSITE" id="PS50261"/>
    </source>
</evidence>
<dbReference type="PROSITE" id="PS50835">
    <property type="entry name" value="IG_LIKE"/>
    <property type="match status" value="2"/>
</dbReference>
<dbReference type="PRINTS" id="PR01695">
    <property type="entry name" value="IGHEPTARCPTR"/>
</dbReference>
<dbReference type="InterPro" id="IPR051587">
    <property type="entry name" value="Adhesion_GPCR"/>
</dbReference>
<dbReference type="InterPro" id="IPR007110">
    <property type="entry name" value="Ig-like_dom"/>
</dbReference>
<dbReference type="InterPro" id="IPR036179">
    <property type="entry name" value="Ig-like_dom_sf"/>
</dbReference>
<dbReference type="InterPro" id="IPR008078">
    <property type="entry name" value="GPCR_2_Ig-hepta-like_rcpt"/>
</dbReference>
<proteinExistence type="inferred from homology"/>
<evidence type="ECO:0000256" key="8">
    <source>
        <dbReference type="ARBA" id="ARBA00023157"/>
    </source>
</evidence>
<evidence type="ECO:0000256" key="3">
    <source>
        <dbReference type="ARBA" id="ARBA00022475"/>
    </source>
</evidence>
<keyword evidence="9" id="KW-0325">Glycoprotein</keyword>
<dbReference type="PROSITE" id="PS50024">
    <property type="entry name" value="SEA"/>
    <property type="match status" value="1"/>
</dbReference>
<evidence type="ECO:0000256" key="10">
    <source>
        <dbReference type="SAM" id="Phobius"/>
    </source>
</evidence>
<evidence type="ECO:0000313" key="16">
    <source>
        <dbReference type="Proteomes" id="UP000826234"/>
    </source>
</evidence>
<comment type="caution">
    <text evidence="15">The sequence shown here is derived from an EMBL/GenBank/DDBJ whole genome shotgun (WGS) entry which is preliminary data.</text>
</comment>
<feature type="transmembrane region" description="Helical" evidence="10">
    <location>
        <begin position="958"/>
        <end position="980"/>
    </location>
</feature>
<keyword evidence="8" id="KW-1015">Disulfide bond</keyword>
<dbReference type="Gene3D" id="1.20.1070.10">
    <property type="entry name" value="Rhodopsin 7-helix transmembrane proteins"/>
    <property type="match status" value="1"/>
</dbReference>
<accession>A0ABQ7SWM7</accession>
<evidence type="ECO:0000259" key="12">
    <source>
        <dbReference type="PROSITE" id="PS50221"/>
    </source>
</evidence>
<keyword evidence="3" id="KW-1003">Cell membrane</keyword>
<dbReference type="Proteomes" id="UP000826234">
    <property type="component" value="Unassembled WGS sequence"/>
</dbReference>
<dbReference type="InterPro" id="IPR013783">
    <property type="entry name" value="Ig-like_fold"/>
</dbReference>
<dbReference type="InterPro" id="IPR017981">
    <property type="entry name" value="GPCR_2-like_7TM"/>
</dbReference>
<feature type="transmembrane region" description="Helical" evidence="10">
    <location>
        <begin position="1000"/>
        <end position="1023"/>
    </location>
</feature>
<dbReference type="PROSITE" id="PS50261">
    <property type="entry name" value="G_PROTEIN_RECEP_F2_4"/>
    <property type="match status" value="1"/>
</dbReference>
<feature type="domain" description="SEA" evidence="11">
    <location>
        <begin position="154"/>
        <end position="274"/>
    </location>
</feature>
<evidence type="ECO:0000259" key="14">
    <source>
        <dbReference type="PROSITE" id="PS50835"/>
    </source>
</evidence>
<dbReference type="PROSITE" id="PS50221">
    <property type="entry name" value="GAIN_B"/>
    <property type="match status" value="1"/>
</dbReference>
<evidence type="ECO:0000256" key="2">
    <source>
        <dbReference type="ARBA" id="ARBA00007343"/>
    </source>
</evidence>
<organism evidence="15 16">
    <name type="scientific">Phrynosoma platyrhinos</name>
    <name type="common">Desert horned lizard</name>
    <dbReference type="NCBI Taxonomy" id="52577"/>
    <lineage>
        <taxon>Eukaryota</taxon>
        <taxon>Metazoa</taxon>
        <taxon>Chordata</taxon>
        <taxon>Craniata</taxon>
        <taxon>Vertebrata</taxon>
        <taxon>Euteleostomi</taxon>
        <taxon>Lepidosauria</taxon>
        <taxon>Squamata</taxon>
        <taxon>Bifurcata</taxon>
        <taxon>Unidentata</taxon>
        <taxon>Episquamata</taxon>
        <taxon>Toxicofera</taxon>
        <taxon>Iguania</taxon>
        <taxon>Phrynosomatidae</taxon>
        <taxon>Phrynosomatinae</taxon>
        <taxon>Phrynosoma</taxon>
    </lineage>
</organism>
<dbReference type="Pfam" id="PF00002">
    <property type="entry name" value="7tm_2"/>
    <property type="match status" value="1"/>
</dbReference>
<comment type="similarity">
    <text evidence="2">Belongs to the G-protein coupled receptor 2 family. Adhesion G-protein coupled receptor (ADGR) subfamily.</text>
</comment>
<dbReference type="SMART" id="SM00409">
    <property type="entry name" value="IG"/>
    <property type="match status" value="2"/>
</dbReference>
<feature type="domain" description="G-protein coupled receptors family 2 profile 2" evidence="13">
    <location>
        <begin position="917"/>
        <end position="1175"/>
    </location>
</feature>
<feature type="non-terminal residue" evidence="15">
    <location>
        <position position="1"/>
    </location>
</feature>
<evidence type="ECO:0000256" key="5">
    <source>
        <dbReference type="ARBA" id="ARBA00022729"/>
    </source>
</evidence>
<dbReference type="EMBL" id="JAIPUX010003289">
    <property type="protein sequence ID" value="KAH0621794.1"/>
    <property type="molecule type" value="Genomic_DNA"/>
</dbReference>
<dbReference type="PRINTS" id="PR00249">
    <property type="entry name" value="GPCRSECRETIN"/>
</dbReference>
<keyword evidence="6 10" id="KW-1133">Transmembrane helix</keyword>
<keyword evidence="4 10" id="KW-0812">Transmembrane</keyword>
<dbReference type="Gene3D" id="2.60.220.50">
    <property type="match status" value="1"/>
</dbReference>
<evidence type="ECO:0000256" key="4">
    <source>
        <dbReference type="ARBA" id="ARBA00022692"/>
    </source>
</evidence>
<feature type="domain" description="Ig-like" evidence="14">
    <location>
        <begin position="390"/>
        <end position="492"/>
    </location>
</feature>
<dbReference type="InterPro" id="IPR000082">
    <property type="entry name" value="SEA_dom"/>
</dbReference>
<feature type="transmembrane region" description="Helical" evidence="10">
    <location>
        <begin position="1151"/>
        <end position="1174"/>
    </location>
</feature>
<feature type="domain" description="Ig-like" evidence="14">
    <location>
        <begin position="269"/>
        <end position="340"/>
    </location>
</feature>
<dbReference type="InterPro" id="IPR057400">
    <property type="entry name" value="ADGRF3/5_N"/>
</dbReference>
<evidence type="ECO:0008006" key="17">
    <source>
        <dbReference type="Google" id="ProtNLM"/>
    </source>
</evidence>
<dbReference type="Pfam" id="PF25387">
    <property type="entry name" value="ADGRF3_N"/>
    <property type="match status" value="1"/>
</dbReference>
<evidence type="ECO:0000256" key="9">
    <source>
        <dbReference type="ARBA" id="ARBA00023180"/>
    </source>
</evidence>
<comment type="subcellular location">
    <subcellularLocation>
        <location evidence="1">Cell membrane</location>
        <topology evidence="1">Multi-pass membrane protein</topology>
    </subcellularLocation>
</comment>